<dbReference type="GeneID" id="81377133"/>
<accession>A0A9W9VEK9</accession>
<dbReference type="RefSeq" id="XP_056481660.1">
    <property type="nucleotide sequence ID" value="XM_056638153.1"/>
</dbReference>
<dbReference type="AlphaFoldDB" id="A0A9W9VEK9"/>
<comment type="caution">
    <text evidence="2">The sequence shown here is derived from an EMBL/GenBank/DDBJ whole genome shotgun (WGS) entry which is preliminary data.</text>
</comment>
<dbReference type="GO" id="GO:0016747">
    <property type="term" value="F:acyltransferase activity, transferring groups other than amino-acyl groups"/>
    <property type="evidence" value="ECO:0007669"/>
    <property type="project" value="InterPro"/>
</dbReference>
<name>A0A9W9VEK9_9EURO</name>
<protein>
    <submittedName>
        <fullName evidence="2">Acyl-CoA N-acyltransferase</fullName>
    </submittedName>
</protein>
<dbReference type="EMBL" id="JAPZBU010000012">
    <property type="protein sequence ID" value="KAJ5376630.1"/>
    <property type="molecule type" value="Genomic_DNA"/>
</dbReference>
<feature type="domain" description="N-acetyltransferase" evidence="1">
    <location>
        <begin position="150"/>
        <end position="214"/>
    </location>
</feature>
<evidence type="ECO:0000313" key="3">
    <source>
        <dbReference type="Proteomes" id="UP001147747"/>
    </source>
</evidence>
<dbReference type="PANTHER" id="PTHR42791:SF4">
    <property type="entry name" value="ACETYLTRANSFERASE, GNAT FAMILY FAMILY (AFU_ORTHOLOGUE AFUA_4G09540)-RELATED"/>
    <property type="match status" value="1"/>
</dbReference>
<proteinExistence type="predicted"/>
<dbReference type="Pfam" id="PF13508">
    <property type="entry name" value="Acetyltransf_7"/>
    <property type="match status" value="1"/>
</dbReference>
<dbReference type="InterPro" id="IPR000182">
    <property type="entry name" value="GNAT_dom"/>
</dbReference>
<dbReference type="Gene3D" id="3.40.630.30">
    <property type="match status" value="1"/>
</dbReference>
<dbReference type="SUPFAM" id="SSF55729">
    <property type="entry name" value="Acyl-CoA N-acyltransferases (Nat)"/>
    <property type="match status" value="1"/>
</dbReference>
<evidence type="ECO:0000259" key="1">
    <source>
        <dbReference type="Pfam" id="PF13508"/>
    </source>
</evidence>
<reference evidence="2" key="1">
    <citation type="submission" date="2022-12" db="EMBL/GenBank/DDBJ databases">
        <authorList>
            <person name="Petersen C."/>
        </authorList>
    </citation>
    <scope>NUCLEOTIDE SEQUENCE</scope>
    <source>
        <strain evidence="2">IBT 29677</strain>
    </source>
</reference>
<dbReference type="InterPro" id="IPR052523">
    <property type="entry name" value="Trichothecene_AcTrans"/>
</dbReference>
<dbReference type="CDD" id="cd04301">
    <property type="entry name" value="NAT_SF"/>
    <property type="match status" value="1"/>
</dbReference>
<dbReference type="Proteomes" id="UP001147747">
    <property type="component" value="Unassembled WGS sequence"/>
</dbReference>
<dbReference type="OrthoDB" id="512662at2759"/>
<evidence type="ECO:0000313" key="2">
    <source>
        <dbReference type="EMBL" id="KAJ5376630.1"/>
    </source>
</evidence>
<keyword evidence="3" id="KW-1185">Reference proteome</keyword>
<sequence length="241" mass="27298">MAIEIVPLAKSDIAGAVYCVQKAFADDPYFRWAFNDPSQFNIQRNAASLAAHFEYGINCNCPISVARVTHPMNDQKTDREVQLTPGTVVGVGWWYSPQSASAPQTWSVWAQECLLSFRQFLNNVRFGGRGGLNISRYWIWKQVQNEAHEALWTDARGYYFCNMVGVSSEARGMGVGKRLMESVMEKADREEVPCYLESSKGYPNVTIYEKMGFELVKEIECADDGDICKLYCMIRHPKSKS</sequence>
<dbReference type="PANTHER" id="PTHR42791">
    <property type="entry name" value="GNAT FAMILY ACETYLTRANSFERASE"/>
    <property type="match status" value="1"/>
</dbReference>
<reference evidence="2" key="2">
    <citation type="journal article" date="2023" name="IMA Fungus">
        <title>Comparative genomic study of the Penicillium genus elucidates a diverse pangenome and 15 lateral gene transfer events.</title>
        <authorList>
            <person name="Petersen C."/>
            <person name="Sorensen T."/>
            <person name="Nielsen M.R."/>
            <person name="Sondergaard T.E."/>
            <person name="Sorensen J.L."/>
            <person name="Fitzpatrick D.A."/>
            <person name="Frisvad J.C."/>
            <person name="Nielsen K.L."/>
        </authorList>
    </citation>
    <scope>NUCLEOTIDE SEQUENCE</scope>
    <source>
        <strain evidence="2">IBT 29677</strain>
    </source>
</reference>
<organism evidence="2 3">
    <name type="scientific">Penicillium cosmopolitanum</name>
    <dbReference type="NCBI Taxonomy" id="1131564"/>
    <lineage>
        <taxon>Eukaryota</taxon>
        <taxon>Fungi</taxon>
        <taxon>Dikarya</taxon>
        <taxon>Ascomycota</taxon>
        <taxon>Pezizomycotina</taxon>
        <taxon>Eurotiomycetes</taxon>
        <taxon>Eurotiomycetidae</taxon>
        <taxon>Eurotiales</taxon>
        <taxon>Aspergillaceae</taxon>
        <taxon>Penicillium</taxon>
    </lineage>
</organism>
<gene>
    <name evidence="2" type="ORF">N7509_013516</name>
</gene>
<dbReference type="InterPro" id="IPR016181">
    <property type="entry name" value="Acyl_CoA_acyltransferase"/>
</dbReference>